<dbReference type="InterPro" id="IPR024041">
    <property type="entry name" value="NH4_transpt_AmtB-like_dom"/>
</dbReference>
<dbReference type="EMBL" id="JAZDDF010000002">
    <property type="protein sequence ID" value="MEE1972482.1"/>
    <property type="molecule type" value="Genomic_DNA"/>
</dbReference>
<dbReference type="Proteomes" id="UP000323188">
    <property type="component" value="Unassembled WGS sequence"/>
</dbReference>
<evidence type="ECO:0000313" key="10">
    <source>
        <dbReference type="EMBL" id="KAA2218213.1"/>
    </source>
</evidence>
<evidence type="ECO:0000256" key="7">
    <source>
        <dbReference type="ARBA" id="ARBA00023177"/>
    </source>
</evidence>
<name>A0A5B2TVR7_9FLAO</name>
<evidence type="ECO:0000259" key="9">
    <source>
        <dbReference type="Pfam" id="PF00909"/>
    </source>
</evidence>
<accession>A0A5B2TVR7</accession>
<evidence type="ECO:0000256" key="2">
    <source>
        <dbReference type="ARBA" id="ARBA00005887"/>
    </source>
</evidence>
<dbReference type="Pfam" id="PF00909">
    <property type="entry name" value="Ammonium_transp"/>
    <property type="match status" value="1"/>
</dbReference>
<evidence type="ECO:0000256" key="5">
    <source>
        <dbReference type="ARBA" id="ARBA00022989"/>
    </source>
</evidence>
<dbReference type="GO" id="GO:0097272">
    <property type="term" value="P:ammonium homeostasis"/>
    <property type="evidence" value="ECO:0007669"/>
    <property type="project" value="TreeGrafter"/>
</dbReference>
<dbReference type="Gene3D" id="1.10.3430.10">
    <property type="entry name" value="Ammonium transporter AmtB like domains"/>
    <property type="match status" value="1"/>
</dbReference>
<feature type="transmembrane region" description="Helical" evidence="8">
    <location>
        <begin position="326"/>
        <end position="344"/>
    </location>
</feature>
<reference evidence="10 12" key="1">
    <citation type="submission" date="2019-09" db="EMBL/GenBank/DDBJ databases">
        <authorList>
            <person name="Khan S.A."/>
            <person name="Jeon C.O."/>
            <person name="Chun B.H."/>
            <person name="Jeong S.E."/>
        </authorList>
    </citation>
    <scope>NUCLEOTIDE SEQUENCE [LARGE SCALE GENOMIC DNA]</scope>
    <source>
        <strain evidence="10 12">KCTC 42508</strain>
    </source>
</reference>
<feature type="transmembrane region" description="Helical" evidence="8">
    <location>
        <begin position="272"/>
        <end position="290"/>
    </location>
</feature>
<evidence type="ECO:0000256" key="6">
    <source>
        <dbReference type="ARBA" id="ARBA00023136"/>
    </source>
</evidence>
<dbReference type="EMBL" id="VUOE01000001">
    <property type="protein sequence ID" value="KAA2218213.1"/>
    <property type="molecule type" value="Genomic_DNA"/>
</dbReference>
<evidence type="ECO:0000313" key="12">
    <source>
        <dbReference type="Proteomes" id="UP000323188"/>
    </source>
</evidence>
<organism evidence="10 12">
    <name type="scientific">Maribacter flavus</name>
    <dbReference type="NCBI Taxonomy" id="1658664"/>
    <lineage>
        <taxon>Bacteria</taxon>
        <taxon>Pseudomonadati</taxon>
        <taxon>Bacteroidota</taxon>
        <taxon>Flavobacteriia</taxon>
        <taxon>Flavobacteriales</taxon>
        <taxon>Flavobacteriaceae</taxon>
        <taxon>Maribacter</taxon>
    </lineage>
</organism>
<feature type="transmembrane region" description="Helical" evidence="8">
    <location>
        <begin position="167"/>
        <end position="188"/>
    </location>
</feature>
<keyword evidence="13" id="KW-1185">Reference proteome</keyword>
<dbReference type="InterPro" id="IPR001905">
    <property type="entry name" value="Ammonium_transpt"/>
</dbReference>
<evidence type="ECO:0000256" key="3">
    <source>
        <dbReference type="ARBA" id="ARBA00022448"/>
    </source>
</evidence>
<evidence type="ECO:0000256" key="1">
    <source>
        <dbReference type="ARBA" id="ARBA00004141"/>
    </source>
</evidence>
<reference evidence="11 13" key="2">
    <citation type="submission" date="2024-01" db="EMBL/GenBank/DDBJ databases">
        <title>Maribacter spp. originated from different algae showed divergent polysaccharides utilization ability.</title>
        <authorList>
            <person name="Wang H."/>
            <person name="Wu Y."/>
        </authorList>
    </citation>
    <scope>NUCLEOTIDE SEQUENCE [LARGE SCALE GENOMIC DNA]</scope>
    <source>
        <strain evidence="11 13">KPT27_14</strain>
    </source>
</reference>
<keyword evidence="4 8" id="KW-0812">Transmembrane</keyword>
<evidence type="ECO:0000313" key="11">
    <source>
        <dbReference type="EMBL" id="MEE1972482.1"/>
    </source>
</evidence>
<dbReference type="PANTHER" id="PTHR11730">
    <property type="entry name" value="AMMONIUM TRANSPORTER"/>
    <property type="match status" value="1"/>
</dbReference>
<comment type="similarity">
    <text evidence="2 8">Belongs to the ammonia transporter channel (TC 1.A.11.2) family.</text>
</comment>
<dbReference type="Proteomes" id="UP001343698">
    <property type="component" value="Unassembled WGS sequence"/>
</dbReference>
<keyword evidence="3 8" id="KW-0813">Transport</keyword>
<sequence>MDAGLFTANNVWMMLATALVFFMHTGFAFLEIGLTRQKNTINILFKNIFIITGGLLLYYAFGFNLMYPGFEDGDAGFLKFAGFGIAAPEGGMTPDYADGGYTWWTDFLFQGMFAATAATIVSGAVAERIKIGSFMIFTIVYVGLVYPIVGAWKWGGGFLDSWGFYDFAGSTLVHSVGGWAALVAVTLLGARIGKFGKDGKPNAIPGHNIPMATAGVLILWLGWFGFNGGSVLSADPELTSLVLVTTSLAAAAGGFGAMITSTILYKNLDLTMFLNGILGGLVGITAGADLMSPNEAVIIGVLAGILIVFGVALIDKLKLDDPVGAIAVHLICGIWGTLAVGIFGSKAGIDQLLTQLYGVLIIGAFCVVSAGIILGVLKTTLGLRVSRDEELEGLDIHEHGMDAYADFRMNQH</sequence>
<dbReference type="PANTHER" id="PTHR11730:SF89">
    <property type="entry name" value="AMMONIUM TRANSPORTER SLL0108-RELATED"/>
    <property type="match status" value="1"/>
</dbReference>
<feature type="domain" description="Ammonium transporter AmtB-like" evidence="9">
    <location>
        <begin position="11"/>
        <end position="404"/>
    </location>
</feature>
<gene>
    <name evidence="10" type="primary">amt</name>
    <name evidence="10" type="ORF">F0361_00925</name>
    <name evidence="11" type="ORF">V1H85_08515</name>
</gene>
<comment type="caution">
    <text evidence="10">The sequence shown here is derived from an EMBL/GenBank/DDBJ whole genome shotgun (WGS) entry which is preliminary data.</text>
</comment>
<feature type="transmembrane region" description="Helical" evidence="8">
    <location>
        <begin position="296"/>
        <end position="314"/>
    </location>
</feature>
<feature type="transmembrane region" description="Helical" evidence="8">
    <location>
        <begin position="107"/>
        <end position="126"/>
    </location>
</feature>
<evidence type="ECO:0000256" key="4">
    <source>
        <dbReference type="ARBA" id="ARBA00022692"/>
    </source>
</evidence>
<keyword evidence="7 8" id="KW-0924">Ammonia transport</keyword>
<feature type="transmembrane region" description="Helical" evidence="8">
    <location>
        <begin position="133"/>
        <end position="155"/>
    </location>
</feature>
<feature type="transmembrane region" description="Helical" evidence="8">
    <location>
        <begin position="44"/>
        <end position="61"/>
    </location>
</feature>
<proteinExistence type="inferred from homology"/>
<feature type="transmembrane region" description="Helical" evidence="8">
    <location>
        <begin position="209"/>
        <end position="226"/>
    </location>
</feature>
<dbReference type="InterPro" id="IPR029020">
    <property type="entry name" value="Ammonium/urea_transptr"/>
</dbReference>
<keyword evidence="5 8" id="KW-1133">Transmembrane helix</keyword>
<dbReference type="NCBIfam" id="TIGR00836">
    <property type="entry name" value="amt"/>
    <property type="match status" value="1"/>
</dbReference>
<dbReference type="GO" id="GO:0005886">
    <property type="term" value="C:plasma membrane"/>
    <property type="evidence" value="ECO:0007669"/>
    <property type="project" value="UniProtKB-SubCell"/>
</dbReference>
<feature type="transmembrane region" description="Helical" evidence="8">
    <location>
        <begin position="12"/>
        <end position="32"/>
    </location>
</feature>
<evidence type="ECO:0000313" key="13">
    <source>
        <dbReference type="Proteomes" id="UP001343698"/>
    </source>
</evidence>
<dbReference type="SUPFAM" id="SSF111352">
    <property type="entry name" value="Ammonium transporter"/>
    <property type="match status" value="1"/>
</dbReference>
<evidence type="ECO:0000256" key="8">
    <source>
        <dbReference type="RuleBase" id="RU362002"/>
    </source>
</evidence>
<dbReference type="GO" id="GO:0008519">
    <property type="term" value="F:ammonium channel activity"/>
    <property type="evidence" value="ECO:0007669"/>
    <property type="project" value="InterPro"/>
</dbReference>
<protein>
    <recommendedName>
        <fullName evidence="8">Ammonium transporter</fullName>
    </recommendedName>
</protein>
<comment type="subcellular location">
    <subcellularLocation>
        <location evidence="8">Cell membrane</location>
        <topology evidence="8">Multi-pass membrane protein</topology>
    </subcellularLocation>
    <subcellularLocation>
        <location evidence="1">Membrane</location>
        <topology evidence="1">Multi-pass membrane protein</topology>
    </subcellularLocation>
</comment>
<feature type="transmembrane region" description="Helical" evidence="8">
    <location>
        <begin position="238"/>
        <end position="265"/>
    </location>
</feature>
<keyword evidence="6 8" id="KW-0472">Membrane</keyword>
<dbReference type="AlphaFoldDB" id="A0A5B2TVR7"/>
<feature type="transmembrane region" description="Helical" evidence="8">
    <location>
        <begin position="356"/>
        <end position="377"/>
    </location>
</feature>
<dbReference type="RefSeq" id="WP_138257512.1">
    <property type="nucleotide sequence ID" value="NZ_JAZDDF010000002.1"/>
</dbReference>